<dbReference type="AlphaFoldDB" id="A0A9P5Q7U9"/>
<dbReference type="PROSITE" id="PS50011">
    <property type="entry name" value="PROTEIN_KINASE_DOM"/>
    <property type="match status" value="1"/>
</dbReference>
<dbReference type="EMBL" id="JADNRY010000005">
    <property type="protein sequence ID" value="KAF9076811.1"/>
    <property type="molecule type" value="Genomic_DNA"/>
</dbReference>
<proteinExistence type="predicted"/>
<evidence type="ECO:0000313" key="3">
    <source>
        <dbReference type="Proteomes" id="UP000772434"/>
    </source>
</evidence>
<dbReference type="InterPro" id="IPR011009">
    <property type="entry name" value="Kinase-like_dom_sf"/>
</dbReference>
<gene>
    <name evidence="2" type="ORF">BDP27DRAFT_701831</name>
</gene>
<dbReference type="Gene3D" id="1.10.510.10">
    <property type="entry name" value="Transferase(Phosphotransferase) domain 1"/>
    <property type="match status" value="1"/>
</dbReference>
<feature type="domain" description="Protein kinase" evidence="1">
    <location>
        <begin position="56"/>
        <end position="271"/>
    </location>
</feature>
<dbReference type="Proteomes" id="UP000772434">
    <property type="component" value="Unassembled WGS sequence"/>
</dbReference>
<sequence length="271" mass="31105">MSPDLLQTIPKEHHCEINFSAVILTHVSPHISVSVATFADIPTVETLVSIPLNIHSTNTETIAAGERLVYSLRIAIEKLANYYSTQVFKTKPVRSNINFPYLDFYEIDKKKHYFVYEHWEDKQRDSTDKKRIYRAHMKDDGSHVIIKFTRRYSKDAHRAASDANIAPRLLAVNEFYGWYMIVMDDISGAYVPADRLDLHIQRKMQKEALTAVKRLHDEGFVHGDVRNVNLLIRRSSVDDGLPSVKLVDFDWGGAIGQVSYPSTINSRDRMI</sequence>
<keyword evidence="3" id="KW-1185">Reference proteome</keyword>
<organism evidence="2 3">
    <name type="scientific">Rhodocollybia butyracea</name>
    <dbReference type="NCBI Taxonomy" id="206335"/>
    <lineage>
        <taxon>Eukaryota</taxon>
        <taxon>Fungi</taxon>
        <taxon>Dikarya</taxon>
        <taxon>Basidiomycota</taxon>
        <taxon>Agaricomycotina</taxon>
        <taxon>Agaricomycetes</taxon>
        <taxon>Agaricomycetidae</taxon>
        <taxon>Agaricales</taxon>
        <taxon>Marasmiineae</taxon>
        <taxon>Omphalotaceae</taxon>
        <taxon>Rhodocollybia</taxon>
    </lineage>
</organism>
<name>A0A9P5Q7U9_9AGAR</name>
<protein>
    <recommendedName>
        <fullName evidence="1">Protein kinase domain-containing protein</fullName>
    </recommendedName>
</protein>
<accession>A0A9P5Q7U9</accession>
<evidence type="ECO:0000313" key="2">
    <source>
        <dbReference type="EMBL" id="KAF9076811.1"/>
    </source>
</evidence>
<reference evidence="2" key="1">
    <citation type="submission" date="2020-11" db="EMBL/GenBank/DDBJ databases">
        <authorList>
            <consortium name="DOE Joint Genome Institute"/>
            <person name="Ahrendt S."/>
            <person name="Riley R."/>
            <person name="Andreopoulos W."/>
            <person name="Labutti K."/>
            <person name="Pangilinan J."/>
            <person name="Ruiz-Duenas F.J."/>
            <person name="Barrasa J.M."/>
            <person name="Sanchez-Garcia M."/>
            <person name="Camarero S."/>
            <person name="Miyauchi S."/>
            <person name="Serrano A."/>
            <person name="Linde D."/>
            <person name="Babiker R."/>
            <person name="Drula E."/>
            <person name="Ayuso-Fernandez I."/>
            <person name="Pacheco R."/>
            <person name="Padilla G."/>
            <person name="Ferreira P."/>
            <person name="Barriuso J."/>
            <person name="Kellner H."/>
            <person name="Castanera R."/>
            <person name="Alfaro M."/>
            <person name="Ramirez L."/>
            <person name="Pisabarro A.G."/>
            <person name="Kuo A."/>
            <person name="Tritt A."/>
            <person name="Lipzen A."/>
            <person name="He G."/>
            <person name="Yan M."/>
            <person name="Ng V."/>
            <person name="Cullen D."/>
            <person name="Martin F."/>
            <person name="Rosso M.-N."/>
            <person name="Henrissat B."/>
            <person name="Hibbett D."/>
            <person name="Martinez A.T."/>
            <person name="Grigoriev I.V."/>
        </authorList>
    </citation>
    <scope>NUCLEOTIDE SEQUENCE</scope>
    <source>
        <strain evidence="2">AH 40177</strain>
    </source>
</reference>
<comment type="caution">
    <text evidence="2">The sequence shown here is derived from an EMBL/GenBank/DDBJ whole genome shotgun (WGS) entry which is preliminary data.</text>
</comment>
<dbReference type="OrthoDB" id="3261131at2759"/>
<dbReference type="SUPFAM" id="SSF56112">
    <property type="entry name" value="Protein kinase-like (PK-like)"/>
    <property type="match status" value="1"/>
</dbReference>
<dbReference type="InterPro" id="IPR008266">
    <property type="entry name" value="Tyr_kinase_AS"/>
</dbReference>
<dbReference type="PROSITE" id="PS00109">
    <property type="entry name" value="PROTEIN_KINASE_TYR"/>
    <property type="match status" value="1"/>
</dbReference>
<dbReference type="InterPro" id="IPR000719">
    <property type="entry name" value="Prot_kinase_dom"/>
</dbReference>
<dbReference type="GO" id="GO:0005524">
    <property type="term" value="F:ATP binding"/>
    <property type="evidence" value="ECO:0007669"/>
    <property type="project" value="InterPro"/>
</dbReference>
<dbReference type="GO" id="GO:0004672">
    <property type="term" value="F:protein kinase activity"/>
    <property type="evidence" value="ECO:0007669"/>
    <property type="project" value="InterPro"/>
</dbReference>
<evidence type="ECO:0000259" key="1">
    <source>
        <dbReference type="PROSITE" id="PS50011"/>
    </source>
</evidence>